<name>A0A380WNS8_AMIAI</name>
<dbReference type="InterPro" id="IPR018060">
    <property type="entry name" value="HTH_AraC"/>
</dbReference>
<accession>A0A380WNS8</accession>
<evidence type="ECO:0000256" key="2">
    <source>
        <dbReference type="ARBA" id="ARBA00023125"/>
    </source>
</evidence>
<dbReference type="InterPro" id="IPR018062">
    <property type="entry name" value="HTH_AraC-typ_CS"/>
</dbReference>
<protein>
    <submittedName>
        <fullName evidence="5">L-rhamnose operon regulatory protein rhaS</fullName>
    </submittedName>
</protein>
<evidence type="ECO:0000256" key="3">
    <source>
        <dbReference type="ARBA" id="ARBA00023163"/>
    </source>
</evidence>
<dbReference type="AlphaFoldDB" id="A0A380WNS8"/>
<dbReference type="PROSITE" id="PS01124">
    <property type="entry name" value="HTH_ARAC_FAMILY_2"/>
    <property type="match status" value="1"/>
</dbReference>
<dbReference type="InterPro" id="IPR009057">
    <property type="entry name" value="Homeodomain-like_sf"/>
</dbReference>
<gene>
    <name evidence="5" type="primary">rhaS_7</name>
    <name evidence="5" type="ORF">NCTC10684_03769</name>
</gene>
<feature type="domain" description="HTH araC/xylS-type" evidence="4">
    <location>
        <begin position="161"/>
        <end position="259"/>
    </location>
</feature>
<evidence type="ECO:0000256" key="1">
    <source>
        <dbReference type="ARBA" id="ARBA00023015"/>
    </source>
</evidence>
<keyword evidence="3" id="KW-0804">Transcription</keyword>
<dbReference type="GO" id="GO:0043565">
    <property type="term" value="F:sequence-specific DNA binding"/>
    <property type="evidence" value="ECO:0007669"/>
    <property type="project" value="InterPro"/>
</dbReference>
<reference evidence="5 6" key="1">
    <citation type="submission" date="2018-06" db="EMBL/GenBank/DDBJ databases">
        <authorList>
            <consortium name="Pathogen Informatics"/>
            <person name="Doyle S."/>
        </authorList>
    </citation>
    <scope>NUCLEOTIDE SEQUENCE [LARGE SCALE GENOMIC DNA]</scope>
    <source>
        <strain evidence="5 6">NCTC10684</strain>
    </source>
</reference>
<evidence type="ECO:0000313" key="5">
    <source>
        <dbReference type="EMBL" id="SUU90511.1"/>
    </source>
</evidence>
<dbReference type="GO" id="GO:0003700">
    <property type="term" value="F:DNA-binding transcription factor activity"/>
    <property type="evidence" value="ECO:0007669"/>
    <property type="project" value="InterPro"/>
</dbReference>
<dbReference type="SUPFAM" id="SSF46689">
    <property type="entry name" value="Homeodomain-like"/>
    <property type="match status" value="2"/>
</dbReference>
<dbReference type="EMBL" id="UFSM01000001">
    <property type="protein sequence ID" value="SUU90511.1"/>
    <property type="molecule type" value="Genomic_DNA"/>
</dbReference>
<keyword evidence="1" id="KW-0805">Transcription regulation</keyword>
<dbReference type="Gene3D" id="1.10.10.60">
    <property type="entry name" value="Homeodomain-like"/>
    <property type="match status" value="1"/>
</dbReference>
<evidence type="ECO:0000313" key="6">
    <source>
        <dbReference type="Proteomes" id="UP000254701"/>
    </source>
</evidence>
<keyword evidence="2" id="KW-0238">DNA-binding</keyword>
<organism evidence="5 6">
    <name type="scientific">Aminobacter aminovorans</name>
    <name type="common">Chelatobacter heintzii</name>
    <dbReference type="NCBI Taxonomy" id="83263"/>
    <lineage>
        <taxon>Bacteria</taxon>
        <taxon>Pseudomonadati</taxon>
        <taxon>Pseudomonadota</taxon>
        <taxon>Alphaproteobacteria</taxon>
        <taxon>Hyphomicrobiales</taxon>
        <taxon>Phyllobacteriaceae</taxon>
        <taxon>Aminobacter</taxon>
    </lineage>
</organism>
<dbReference type="PANTHER" id="PTHR46796">
    <property type="entry name" value="HTH-TYPE TRANSCRIPTIONAL ACTIVATOR RHAS-RELATED"/>
    <property type="match status" value="1"/>
</dbReference>
<dbReference type="PROSITE" id="PS00041">
    <property type="entry name" value="HTH_ARAC_FAMILY_1"/>
    <property type="match status" value="1"/>
</dbReference>
<dbReference type="Proteomes" id="UP000254701">
    <property type="component" value="Unassembled WGS sequence"/>
</dbReference>
<proteinExistence type="predicted"/>
<dbReference type="Pfam" id="PF12833">
    <property type="entry name" value="HTH_18"/>
    <property type="match status" value="1"/>
</dbReference>
<dbReference type="InterPro" id="IPR050204">
    <property type="entry name" value="AraC_XylS_family_regulators"/>
</dbReference>
<dbReference type="RefSeq" id="WP_165915937.1">
    <property type="nucleotide sequence ID" value="NZ_BAAAVY010000002.1"/>
</dbReference>
<evidence type="ECO:0000259" key="4">
    <source>
        <dbReference type="PROSITE" id="PS01124"/>
    </source>
</evidence>
<dbReference type="SMART" id="SM00342">
    <property type="entry name" value="HTH_ARAC"/>
    <property type="match status" value="1"/>
</dbReference>
<sequence>MDSIVDVGHGFAFGEATYSRGGVYGPLSRQYVSLIFVHQGLIRVTCDDEKTTLAGGQAAFFKNDRLFLIEMERDILHQVGWCEGVPGKIWASGPSPLAGASPVVALTERLAALQRIGVELGFSSTTGLNDVRNAVGYALYTAFFHEAQLSERDRFVPRPILRVKRHMDENMDKDITGGALAAIANLSPQQLISSFRKHIGVTPMRYLWQMRANRGRALLLQSGLSVSEIAYQCGYKNPFHFSRHIRQNFAMTPTEIRANKGYRPASDVLENPGNTAF</sequence>